<dbReference type="EMBL" id="CAJVPM010028995">
    <property type="protein sequence ID" value="CAG8671622.1"/>
    <property type="molecule type" value="Genomic_DNA"/>
</dbReference>
<dbReference type="Proteomes" id="UP000789860">
    <property type="component" value="Unassembled WGS sequence"/>
</dbReference>
<keyword evidence="2" id="KW-1185">Reference proteome</keyword>
<protein>
    <submittedName>
        <fullName evidence="1">3625_t:CDS:1</fullName>
    </submittedName>
</protein>
<proteinExistence type="predicted"/>
<reference evidence="1" key="1">
    <citation type="submission" date="2021-06" db="EMBL/GenBank/DDBJ databases">
        <authorList>
            <person name="Kallberg Y."/>
            <person name="Tangrot J."/>
            <person name="Rosling A."/>
        </authorList>
    </citation>
    <scope>NUCLEOTIDE SEQUENCE</scope>
    <source>
        <strain evidence="1">AU212A</strain>
    </source>
</reference>
<evidence type="ECO:0000313" key="1">
    <source>
        <dbReference type="EMBL" id="CAG8671622.1"/>
    </source>
</evidence>
<evidence type="ECO:0000313" key="2">
    <source>
        <dbReference type="Proteomes" id="UP000789860"/>
    </source>
</evidence>
<comment type="caution">
    <text evidence="1">The sequence shown here is derived from an EMBL/GenBank/DDBJ whole genome shotgun (WGS) entry which is preliminary data.</text>
</comment>
<feature type="non-terminal residue" evidence="1">
    <location>
        <position position="1"/>
    </location>
</feature>
<organism evidence="1 2">
    <name type="scientific">Scutellospora calospora</name>
    <dbReference type="NCBI Taxonomy" id="85575"/>
    <lineage>
        <taxon>Eukaryota</taxon>
        <taxon>Fungi</taxon>
        <taxon>Fungi incertae sedis</taxon>
        <taxon>Mucoromycota</taxon>
        <taxon>Glomeromycotina</taxon>
        <taxon>Glomeromycetes</taxon>
        <taxon>Diversisporales</taxon>
        <taxon>Gigasporaceae</taxon>
        <taxon>Scutellospora</taxon>
    </lineage>
</organism>
<gene>
    <name evidence="1" type="ORF">SCALOS_LOCUS9400</name>
</gene>
<accession>A0ACA9NQI1</accession>
<sequence length="41" mass="4607">GAANNKTGRLHVILSIEACEVHFRHVDIYPNDPLSRPTHDL</sequence>
<name>A0ACA9NQI1_9GLOM</name>